<dbReference type="Proteomes" id="UP001358586">
    <property type="component" value="Chromosome 13"/>
</dbReference>
<sequence>MAAPTSPSTNIRDWSKVLIAEYRERGGDEDVDERWPWWPEQGTNSVRLTNNGGLKA</sequence>
<protein>
    <submittedName>
        <fullName evidence="2">Uncharacterized protein</fullName>
    </submittedName>
</protein>
<comment type="caution">
    <text evidence="2">The sequence shown here is derived from an EMBL/GenBank/DDBJ whole genome shotgun (WGS) entry which is preliminary data.</text>
</comment>
<name>A0ABR0MAT4_GOSAR</name>
<feature type="compositionally biased region" description="Polar residues" evidence="1">
    <location>
        <begin position="41"/>
        <end position="56"/>
    </location>
</feature>
<feature type="region of interest" description="Disordered" evidence="1">
    <location>
        <begin position="25"/>
        <end position="56"/>
    </location>
</feature>
<reference evidence="2 3" key="1">
    <citation type="submission" date="2023-03" db="EMBL/GenBank/DDBJ databases">
        <title>WGS of Gossypium arboreum.</title>
        <authorList>
            <person name="Yu D."/>
        </authorList>
    </citation>
    <scope>NUCLEOTIDE SEQUENCE [LARGE SCALE GENOMIC DNA]</scope>
    <source>
        <tissue evidence="2">Leaf</tissue>
    </source>
</reference>
<proteinExistence type="predicted"/>
<keyword evidence="3" id="KW-1185">Reference proteome</keyword>
<dbReference type="EMBL" id="JARKNE010000013">
    <property type="protein sequence ID" value="KAK5770308.1"/>
    <property type="molecule type" value="Genomic_DNA"/>
</dbReference>
<evidence type="ECO:0000256" key="1">
    <source>
        <dbReference type="SAM" id="MobiDB-lite"/>
    </source>
</evidence>
<gene>
    <name evidence="2" type="ORF">PVK06_046458</name>
</gene>
<evidence type="ECO:0000313" key="2">
    <source>
        <dbReference type="EMBL" id="KAK5770308.1"/>
    </source>
</evidence>
<evidence type="ECO:0000313" key="3">
    <source>
        <dbReference type="Proteomes" id="UP001358586"/>
    </source>
</evidence>
<accession>A0ABR0MAT4</accession>
<organism evidence="2 3">
    <name type="scientific">Gossypium arboreum</name>
    <name type="common">Tree cotton</name>
    <name type="synonym">Gossypium nanking</name>
    <dbReference type="NCBI Taxonomy" id="29729"/>
    <lineage>
        <taxon>Eukaryota</taxon>
        <taxon>Viridiplantae</taxon>
        <taxon>Streptophyta</taxon>
        <taxon>Embryophyta</taxon>
        <taxon>Tracheophyta</taxon>
        <taxon>Spermatophyta</taxon>
        <taxon>Magnoliopsida</taxon>
        <taxon>eudicotyledons</taxon>
        <taxon>Gunneridae</taxon>
        <taxon>Pentapetalae</taxon>
        <taxon>rosids</taxon>
        <taxon>malvids</taxon>
        <taxon>Malvales</taxon>
        <taxon>Malvaceae</taxon>
        <taxon>Malvoideae</taxon>
        <taxon>Gossypium</taxon>
    </lineage>
</organism>